<dbReference type="PANTHER" id="PTHR37293">
    <property type="entry name" value="PHAGE REPLICATION PROTEIN-RELATED"/>
    <property type="match status" value="1"/>
</dbReference>
<dbReference type="SUPFAM" id="SSF46785">
    <property type="entry name" value="Winged helix' DNA-binding domain"/>
    <property type="match status" value="1"/>
</dbReference>
<evidence type="ECO:0000313" key="5">
    <source>
        <dbReference type="Proteomes" id="UP000306477"/>
    </source>
</evidence>
<dbReference type="PANTHER" id="PTHR37293:SF6">
    <property type="entry name" value="DNA REPLICATION PROTEIN DNAD"/>
    <property type="match status" value="1"/>
</dbReference>
<keyword evidence="5" id="KW-1185">Reference proteome</keyword>
<evidence type="ECO:0000259" key="3">
    <source>
        <dbReference type="Pfam" id="PF21984"/>
    </source>
</evidence>
<reference evidence="4 5" key="1">
    <citation type="journal article" date="2019" name="Indoor Air">
        <title>Impacts of indoor surface finishes on bacterial viability.</title>
        <authorList>
            <person name="Hu J."/>
            <person name="Maamar S.B."/>
            <person name="Glawe A.J."/>
            <person name="Gottel N."/>
            <person name="Gilbert J.A."/>
            <person name="Hartmann E.M."/>
        </authorList>
    </citation>
    <scope>NUCLEOTIDE SEQUENCE [LARGE SCALE GENOMIC DNA]</scope>
    <source>
        <strain evidence="4 5">AF060A6</strain>
    </source>
</reference>
<evidence type="ECO:0000313" key="4">
    <source>
        <dbReference type="EMBL" id="THE15121.1"/>
    </source>
</evidence>
<dbReference type="EMBL" id="SLUB01000002">
    <property type="protein sequence ID" value="THE15121.1"/>
    <property type="molecule type" value="Genomic_DNA"/>
</dbReference>
<gene>
    <name evidence="4" type="ORF">E1I69_02055</name>
</gene>
<comment type="caution">
    <text evidence="4">The sequence shown here is derived from an EMBL/GenBank/DDBJ whole genome shotgun (WGS) entry which is preliminary data.</text>
</comment>
<dbReference type="Pfam" id="PF07261">
    <property type="entry name" value="DnaB_2"/>
    <property type="match status" value="1"/>
</dbReference>
<dbReference type="SUPFAM" id="SSF158499">
    <property type="entry name" value="DnaD domain-like"/>
    <property type="match status" value="1"/>
</dbReference>
<evidence type="ECO:0000256" key="1">
    <source>
        <dbReference type="ARBA" id="ARBA00093462"/>
    </source>
</evidence>
<feature type="domain" description="DnaB/C C-terminal" evidence="2">
    <location>
        <begin position="130"/>
        <end position="202"/>
    </location>
</feature>
<organism evidence="4 5">
    <name type="scientific">Bacillus timonensis</name>
    <dbReference type="NCBI Taxonomy" id="1033734"/>
    <lineage>
        <taxon>Bacteria</taxon>
        <taxon>Bacillati</taxon>
        <taxon>Bacillota</taxon>
        <taxon>Bacilli</taxon>
        <taxon>Bacillales</taxon>
        <taxon>Bacillaceae</taxon>
        <taxon>Bacillus</taxon>
    </lineage>
</organism>
<dbReference type="Pfam" id="PF21984">
    <property type="entry name" value="DnaD_N"/>
    <property type="match status" value="1"/>
</dbReference>
<dbReference type="AlphaFoldDB" id="A0A4S3PYX3"/>
<dbReference type="OrthoDB" id="9770238at2"/>
<dbReference type="Proteomes" id="UP000306477">
    <property type="component" value="Unassembled WGS sequence"/>
</dbReference>
<dbReference type="Gene3D" id="1.10.10.10">
    <property type="entry name" value="Winged helix-like DNA-binding domain superfamily/Winged helix DNA-binding domain"/>
    <property type="match status" value="1"/>
</dbReference>
<dbReference type="RefSeq" id="WP_136377974.1">
    <property type="nucleotide sequence ID" value="NZ_SLUB01000002.1"/>
</dbReference>
<comment type="similarity">
    <text evidence="1">Belongs to the DnaB/DnaD family.</text>
</comment>
<dbReference type="InterPro" id="IPR036388">
    <property type="entry name" value="WH-like_DNA-bd_sf"/>
</dbReference>
<dbReference type="InterPro" id="IPR034829">
    <property type="entry name" value="DnaD-like_sf"/>
</dbReference>
<protein>
    <submittedName>
        <fullName evidence="4">DnaD domain protein</fullName>
    </submittedName>
</protein>
<accession>A0A4S3PYX3</accession>
<dbReference type="InterPro" id="IPR036390">
    <property type="entry name" value="WH_DNA-bd_sf"/>
</dbReference>
<dbReference type="NCBIfam" id="TIGR01446">
    <property type="entry name" value="DnaD_dom"/>
    <property type="match status" value="1"/>
</dbReference>
<dbReference type="InterPro" id="IPR053843">
    <property type="entry name" value="DnaD_N"/>
</dbReference>
<name>A0A4S3PYX3_9BACI</name>
<sequence length="236" mass="28528">MKMDKLVDLFEQGSISIPKMLMSSYRHLQLNEEEMMVLFHILTFMDSGNFFPTPIEISNRMTITEEKCMEILRQLIQRGYLEINEGNDENRVIYEKYSMRPLWEKMLQYLVQQNMDEEKELDKQHEMDLYSIFEQEFGRPLSPFECESLAMWLDQDHHDPSIIKAALREAVMSGKLNFRYIDRILFEWKKNGIRTITQAQNHSQKFRQYQHKQKQTDQTQQGNYKRTIPFYNWLES</sequence>
<feature type="domain" description="DnaD N-terminal" evidence="3">
    <location>
        <begin position="17"/>
        <end position="115"/>
    </location>
</feature>
<dbReference type="InterPro" id="IPR053162">
    <property type="entry name" value="DnaD"/>
</dbReference>
<dbReference type="InterPro" id="IPR006343">
    <property type="entry name" value="DnaB/C_C"/>
</dbReference>
<dbReference type="Gene3D" id="1.10.10.630">
    <property type="entry name" value="DnaD domain-like"/>
    <property type="match status" value="1"/>
</dbReference>
<proteinExistence type="inferred from homology"/>
<evidence type="ECO:0000259" key="2">
    <source>
        <dbReference type="Pfam" id="PF07261"/>
    </source>
</evidence>
<dbReference type="STRING" id="1033734.GCA_000285535_04079"/>